<proteinExistence type="predicted"/>
<evidence type="ECO:0000313" key="3">
    <source>
        <dbReference type="Proteomes" id="UP000539350"/>
    </source>
</evidence>
<feature type="region of interest" description="Disordered" evidence="1">
    <location>
        <begin position="1"/>
        <end position="34"/>
    </location>
</feature>
<dbReference type="EMBL" id="JACFXU010000013">
    <property type="protein sequence ID" value="MBA6412720.1"/>
    <property type="molecule type" value="Genomic_DNA"/>
</dbReference>
<comment type="caution">
    <text evidence="2">The sequence shown here is derived from an EMBL/GenBank/DDBJ whole genome shotgun (WGS) entry which is preliminary data.</text>
</comment>
<dbReference type="RefSeq" id="WP_182170276.1">
    <property type="nucleotide sequence ID" value="NZ_JACFXU010000013.1"/>
</dbReference>
<dbReference type="AlphaFoldDB" id="A0A7W2TVK3"/>
<evidence type="ECO:0000256" key="1">
    <source>
        <dbReference type="SAM" id="MobiDB-lite"/>
    </source>
</evidence>
<keyword evidence="3" id="KW-1185">Reference proteome</keyword>
<evidence type="ECO:0000313" key="2">
    <source>
        <dbReference type="EMBL" id="MBA6412720.1"/>
    </source>
</evidence>
<sequence length="127" mass="13650">MDSEANKDLDKAERSEAISAEGQSQPSGMSNSRRQFARGAAVGGVVLLSLGNRSAWGVMTSTDKVCFSKALLESFAMNGLASMAPGTERESEIQRFLSYEQMHPNAVASEEVVGSELKVCFTEPDIQ</sequence>
<organism evidence="2 3">
    <name type="scientific">Sediminihaliea albiluteola</name>
    <dbReference type="NCBI Taxonomy" id="2758564"/>
    <lineage>
        <taxon>Bacteria</taxon>
        <taxon>Pseudomonadati</taxon>
        <taxon>Pseudomonadota</taxon>
        <taxon>Gammaproteobacteria</taxon>
        <taxon>Cellvibrionales</taxon>
        <taxon>Halieaceae</taxon>
        <taxon>Sediminihaliea</taxon>
    </lineage>
</organism>
<gene>
    <name evidence="2" type="ORF">H2508_06290</name>
</gene>
<protein>
    <submittedName>
        <fullName evidence="2">Uncharacterized protein</fullName>
    </submittedName>
</protein>
<accession>A0A7W2TVK3</accession>
<reference evidence="2 3" key="1">
    <citation type="submission" date="2020-07" db="EMBL/GenBank/DDBJ databases">
        <title>Halieaceae bacterium, F7430, whole genome shotgun sequencing project.</title>
        <authorList>
            <person name="Jiang S."/>
            <person name="Liu Z.W."/>
            <person name="Du Z.J."/>
        </authorList>
    </citation>
    <scope>NUCLEOTIDE SEQUENCE [LARGE SCALE GENOMIC DNA]</scope>
    <source>
        <strain evidence="2 3">F7430</strain>
    </source>
</reference>
<feature type="compositionally biased region" description="Basic and acidic residues" evidence="1">
    <location>
        <begin position="1"/>
        <end position="16"/>
    </location>
</feature>
<dbReference type="Proteomes" id="UP000539350">
    <property type="component" value="Unassembled WGS sequence"/>
</dbReference>
<name>A0A7W2TVK3_9GAMM</name>
<feature type="compositionally biased region" description="Polar residues" evidence="1">
    <location>
        <begin position="21"/>
        <end position="34"/>
    </location>
</feature>